<accession>A0ABV6F612</accession>
<organism evidence="2 3">
    <name type="scientific">Citricoccus parietis</name>
    <dbReference type="NCBI Taxonomy" id="592307"/>
    <lineage>
        <taxon>Bacteria</taxon>
        <taxon>Bacillati</taxon>
        <taxon>Actinomycetota</taxon>
        <taxon>Actinomycetes</taxon>
        <taxon>Micrococcales</taxon>
        <taxon>Micrococcaceae</taxon>
        <taxon>Citricoccus</taxon>
    </lineage>
</organism>
<name>A0ABV6F612_9MICC</name>
<dbReference type="Proteomes" id="UP001589766">
    <property type="component" value="Unassembled WGS sequence"/>
</dbReference>
<sequence>MHLAQEQSQWAALAAALWATPAPEDHDAAPVTTGAVEEES</sequence>
<protein>
    <submittedName>
        <fullName evidence="2">Uncharacterized protein</fullName>
    </submittedName>
</protein>
<dbReference type="EMBL" id="JBHLWH010000028">
    <property type="protein sequence ID" value="MFC0248952.1"/>
    <property type="molecule type" value="Genomic_DNA"/>
</dbReference>
<evidence type="ECO:0000313" key="3">
    <source>
        <dbReference type="Proteomes" id="UP001589766"/>
    </source>
</evidence>
<dbReference type="RefSeq" id="WP_378041662.1">
    <property type="nucleotide sequence ID" value="NZ_JBHLWH010000028.1"/>
</dbReference>
<comment type="caution">
    <text evidence="2">The sequence shown here is derived from an EMBL/GenBank/DDBJ whole genome shotgun (WGS) entry which is preliminary data.</text>
</comment>
<feature type="region of interest" description="Disordered" evidence="1">
    <location>
        <begin position="21"/>
        <end position="40"/>
    </location>
</feature>
<proteinExistence type="predicted"/>
<keyword evidence="3" id="KW-1185">Reference proteome</keyword>
<reference evidence="2 3" key="1">
    <citation type="submission" date="2024-09" db="EMBL/GenBank/DDBJ databases">
        <authorList>
            <person name="Sun Q."/>
            <person name="Mori K."/>
        </authorList>
    </citation>
    <scope>NUCLEOTIDE SEQUENCE [LARGE SCALE GENOMIC DNA]</scope>
    <source>
        <strain evidence="2 3">CCM 7609</strain>
    </source>
</reference>
<evidence type="ECO:0000313" key="2">
    <source>
        <dbReference type="EMBL" id="MFC0248952.1"/>
    </source>
</evidence>
<gene>
    <name evidence="2" type="ORF">ACFFIO_10620</name>
</gene>
<evidence type="ECO:0000256" key="1">
    <source>
        <dbReference type="SAM" id="MobiDB-lite"/>
    </source>
</evidence>